<name>A0A7G9Y784_9EURY</name>
<dbReference type="NCBIfam" id="TIGR01909">
    <property type="entry name" value="C_GCAxxG_C_C"/>
    <property type="match status" value="1"/>
</dbReference>
<protein>
    <recommendedName>
        <fullName evidence="3">C_GCAxxG_C_C family protein</fullName>
    </recommendedName>
</protein>
<gene>
    <name evidence="2" type="ORF">MADJHJNJ_00009</name>
    <name evidence="1" type="ORF">OABAIJIO_00007</name>
</gene>
<dbReference type="EMBL" id="MT631188">
    <property type="protein sequence ID" value="QNO46384.1"/>
    <property type="molecule type" value="Genomic_DNA"/>
</dbReference>
<sequence length="120" mass="13116">MDEVEHAVSCFKDGFSCSQAVLSAYGEQFGMNREMALKVSGAFGGGMGHLGETCGAVTGAFMLIGLKYGKTRVEDEQRREKAHSLVKEFALEPIFVTINKKRYPGTTPIFKSVLHPLDPD</sequence>
<dbReference type="Pfam" id="PF09719">
    <property type="entry name" value="C_GCAxxG_C_C"/>
    <property type="match status" value="1"/>
</dbReference>
<evidence type="ECO:0000313" key="2">
    <source>
        <dbReference type="EMBL" id="QNO46384.1"/>
    </source>
</evidence>
<dbReference type="InterPro" id="IPR010181">
    <property type="entry name" value="CGCAxxGCC_motif"/>
</dbReference>
<evidence type="ECO:0000313" key="1">
    <source>
        <dbReference type="EMBL" id="QNO43868.1"/>
    </source>
</evidence>
<evidence type="ECO:0008006" key="3">
    <source>
        <dbReference type="Google" id="ProtNLM"/>
    </source>
</evidence>
<accession>A0A7G9Y784</accession>
<organism evidence="1">
    <name type="scientific">Candidatus Methanogaster sp. ANME-2c ERB4</name>
    <dbReference type="NCBI Taxonomy" id="2759911"/>
    <lineage>
        <taxon>Archaea</taxon>
        <taxon>Methanobacteriati</taxon>
        <taxon>Methanobacteriota</taxon>
        <taxon>Stenosarchaea group</taxon>
        <taxon>Methanomicrobia</taxon>
        <taxon>Methanosarcinales</taxon>
        <taxon>ANME-2 cluster</taxon>
        <taxon>Candidatus Methanogasteraceae</taxon>
        <taxon>Candidatus Methanogaster</taxon>
    </lineage>
</organism>
<dbReference type="EMBL" id="MT630873">
    <property type="protein sequence ID" value="QNO43868.1"/>
    <property type="molecule type" value="Genomic_DNA"/>
</dbReference>
<reference evidence="1" key="1">
    <citation type="submission" date="2020-06" db="EMBL/GenBank/DDBJ databases">
        <title>Unique genomic features of the anaerobic methanotrophic archaea.</title>
        <authorList>
            <person name="Chadwick G.L."/>
            <person name="Skennerton C.T."/>
            <person name="Laso-Perez R."/>
            <person name="Leu A.O."/>
            <person name="Speth D.R."/>
            <person name="Yu H."/>
            <person name="Morgan-Lang C."/>
            <person name="Hatzenpichler R."/>
            <person name="Goudeau D."/>
            <person name="Malmstrom R."/>
            <person name="Brazelton W.J."/>
            <person name="Woyke T."/>
            <person name="Hallam S.J."/>
            <person name="Tyson G.W."/>
            <person name="Wegener G."/>
            <person name="Boetius A."/>
            <person name="Orphan V."/>
        </authorList>
    </citation>
    <scope>NUCLEOTIDE SEQUENCE</scope>
</reference>
<dbReference type="AlphaFoldDB" id="A0A7G9Y784"/>
<proteinExistence type="predicted"/>